<dbReference type="PANTHER" id="PTHR13604:SF0">
    <property type="entry name" value="ABASIC SITE PROCESSING PROTEIN HMCES"/>
    <property type="match status" value="1"/>
</dbReference>
<keyword evidence="5" id="KW-0190">Covalent protein-DNA linkage</keyword>
<dbReference type="GO" id="GO:0008233">
    <property type="term" value="F:peptidase activity"/>
    <property type="evidence" value="ECO:0007669"/>
    <property type="project" value="UniProtKB-KW"/>
</dbReference>
<dbReference type="STRING" id="59922.P9303_19201"/>
<dbReference type="Proteomes" id="UP000002274">
    <property type="component" value="Chromosome"/>
</dbReference>
<dbReference type="BioCyc" id="PMAR59922:G1G80-1667-MONOMER"/>
<keyword evidence="2 8" id="KW-0645">Protease</keyword>
<comment type="similarity">
    <text evidence="1 8">Belongs to the SOS response-associated peptidase family.</text>
</comment>
<evidence type="ECO:0000256" key="6">
    <source>
        <dbReference type="ARBA" id="ARBA00023125"/>
    </source>
</evidence>
<dbReference type="GO" id="GO:0106300">
    <property type="term" value="P:protein-DNA covalent cross-linking repair"/>
    <property type="evidence" value="ECO:0007669"/>
    <property type="project" value="InterPro"/>
</dbReference>
<evidence type="ECO:0000256" key="3">
    <source>
        <dbReference type="ARBA" id="ARBA00022763"/>
    </source>
</evidence>
<dbReference type="Pfam" id="PF02586">
    <property type="entry name" value="SRAP"/>
    <property type="match status" value="1"/>
</dbReference>
<dbReference type="InterPro" id="IPR036590">
    <property type="entry name" value="SRAP-like"/>
</dbReference>
<keyword evidence="6" id="KW-0238">DNA-binding</keyword>
<dbReference type="GO" id="GO:0003697">
    <property type="term" value="F:single-stranded DNA binding"/>
    <property type="evidence" value="ECO:0007669"/>
    <property type="project" value="InterPro"/>
</dbReference>
<dbReference type="RefSeq" id="WP_011826545.1">
    <property type="nucleotide sequence ID" value="NC_008820.1"/>
</dbReference>
<evidence type="ECO:0000256" key="7">
    <source>
        <dbReference type="ARBA" id="ARBA00023239"/>
    </source>
</evidence>
<dbReference type="EC" id="3.4.-.-" evidence="8"/>
<dbReference type="Gene3D" id="3.90.1680.10">
    <property type="entry name" value="SOS response associated peptidase-like"/>
    <property type="match status" value="1"/>
</dbReference>
<protein>
    <recommendedName>
        <fullName evidence="8">Abasic site processing protein</fullName>
        <ecNumber evidence="8">3.4.-.-</ecNumber>
    </recommendedName>
</protein>
<dbReference type="InterPro" id="IPR003738">
    <property type="entry name" value="SRAP"/>
</dbReference>
<evidence type="ECO:0000256" key="1">
    <source>
        <dbReference type="ARBA" id="ARBA00008136"/>
    </source>
</evidence>
<keyword evidence="4 8" id="KW-0378">Hydrolase</keyword>
<reference evidence="9 10" key="1">
    <citation type="journal article" date="2007" name="PLoS Genet.">
        <title>Patterns and implications of gene gain and loss in the evolution of Prochlorococcus.</title>
        <authorList>
            <person name="Kettler G.C."/>
            <person name="Martiny A.C."/>
            <person name="Huang K."/>
            <person name="Zucker J."/>
            <person name="Coleman M.L."/>
            <person name="Rodrigue S."/>
            <person name="Chen F."/>
            <person name="Lapidus A."/>
            <person name="Ferriera S."/>
            <person name="Johnson J."/>
            <person name="Steglich C."/>
            <person name="Church G.M."/>
            <person name="Richardson P."/>
            <person name="Chisholm S.W."/>
        </authorList>
    </citation>
    <scope>NUCLEOTIDE SEQUENCE [LARGE SCALE GENOMIC DNA]</scope>
    <source>
        <strain evidence="9 10">MIT 9303</strain>
    </source>
</reference>
<keyword evidence="3" id="KW-0227">DNA damage</keyword>
<evidence type="ECO:0000256" key="2">
    <source>
        <dbReference type="ARBA" id="ARBA00022670"/>
    </source>
</evidence>
<dbReference type="GO" id="GO:0006508">
    <property type="term" value="P:proteolysis"/>
    <property type="evidence" value="ECO:0007669"/>
    <property type="project" value="UniProtKB-KW"/>
</dbReference>
<evidence type="ECO:0000313" key="10">
    <source>
        <dbReference type="Proteomes" id="UP000002274"/>
    </source>
</evidence>
<proteinExistence type="inferred from homology"/>
<gene>
    <name evidence="9" type="ordered locus">P9303_19201</name>
</gene>
<name>A2CB02_PROM3</name>
<dbReference type="GO" id="GO:0016829">
    <property type="term" value="F:lyase activity"/>
    <property type="evidence" value="ECO:0007669"/>
    <property type="project" value="UniProtKB-KW"/>
</dbReference>
<dbReference type="EMBL" id="CP000554">
    <property type="protein sequence ID" value="ABM78662.1"/>
    <property type="molecule type" value="Genomic_DNA"/>
</dbReference>
<dbReference type="AlphaFoldDB" id="A2CB02"/>
<evidence type="ECO:0000313" key="9">
    <source>
        <dbReference type="EMBL" id="ABM78662.1"/>
    </source>
</evidence>
<accession>A2CB02</accession>
<dbReference type="HOGENOM" id="CLU_035990_6_3_3"/>
<dbReference type="KEGG" id="pmf:P9303_19201"/>
<evidence type="ECO:0000256" key="8">
    <source>
        <dbReference type="RuleBase" id="RU364100"/>
    </source>
</evidence>
<evidence type="ECO:0000256" key="4">
    <source>
        <dbReference type="ARBA" id="ARBA00022801"/>
    </source>
</evidence>
<sequence>MCGCYSLTTPRDTLRKVLAPWLANSSSSTWLSHYAPRAEIHPGEPVLALREHQRHTDVTHFLWGFLASWVKDPWRGPRPINARAETIAEKPSFRSAWRHHRCLLPSDGFYEKGQRIHRCNGEPFWLAGLWDHWIGPDGSEVETCCVITTRANDLVRPLHTRMPVIVPNGLEEAWLEEGDATHLHALESLLNPWEPHDWCVSQPPRMASRTNPNQLQLF</sequence>
<organism evidence="9 10">
    <name type="scientific">Prochlorococcus marinus (strain MIT 9303)</name>
    <dbReference type="NCBI Taxonomy" id="59922"/>
    <lineage>
        <taxon>Bacteria</taxon>
        <taxon>Bacillati</taxon>
        <taxon>Cyanobacteriota</taxon>
        <taxon>Cyanophyceae</taxon>
        <taxon>Synechococcales</taxon>
        <taxon>Prochlorococcaceae</taxon>
        <taxon>Prochlorococcus</taxon>
    </lineage>
</organism>
<dbReference type="PANTHER" id="PTHR13604">
    <property type="entry name" value="DC12-RELATED"/>
    <property type="match status" value="1"/>
</dbReference>
<dbReference type="SUPFAM" id="SSF143081">
    <property type="entry name" value="BB1717-like"/>
    <property type="match status" value="1"/>
</dbReference>
<evidence type="ECO:0000256" key="5">
    <source>
        <dbReference type="ARBA" id="ARBA00023124"/>
    </source>
</evidence>
<keyword evidence="7" id="KW-0456">Lyase</keyword>